<keyword evidence="1" id="KW-1133">Transmembrane helix</keyword>
<gene>
    <name evidence="2" type="ORF">ABUH87_14100</name>
</gene>
<dbReference type="RefSeq" id="WP_367774643.1">
    <property type="nucleotide sequence ID" value="NZ_JBFNXR010000051.1"/>
</dbReference>
<keyword evidence="1" id="KW-0812">Transmembrane</keyword>
<dbReference type="EMBL" id="JBFNXR010000051">
    <property type="protein sequence ID" value="MEW9856269.1"/>
    <property type="molecule type" value="Genomic_DNA"/>
</dbReference>
<evidence type="ECO:0000313" key="2">
    <source>
        <dbReference type="EMBL" id="MEW9856269.1"/>
    </source>
</evidence>
<evidence type="ECO:0000313" key="3">
    <source>
        <dbReference type="Proteomes" id="UP001556118"/>
    </source>
</evidence>
<keyword evidence="3" id="KW-1185">Reference proteome</keyword>
<dbReference type="Pfam" id="PF11739">
    <property type="entry name" value="YdbH-like"/>
    <property type="match status" value="1"/>
</dbReference>
<protein>
    <submittedName>
        <fullName evidence="2">YdbH domain-containing protein</fullName>
    </submittedName>
</protein>
<evidence type="ECO:0000256" key="1">
    <source>
        <dbReference type="SAM" id="Phobius"/>
    </source>
</evidence>
<sequence length="1062" mass="113229">MVDEEELPANESTKRLPRRLIRLLLACVLVLIAAAIAYTWLSRKTIADGYIEDQLKGLGLSGSYEIAKIGPDEQIIRNLVIGDANRPDLTIAEVRVATRLRFGLPGVGRITLIRPRLYGSIVDGQPSFGALDKVLFTGSKEPFRLPDTDVAIVDGRALVESEYGPVGVKVEGAGPLRSGFSGEIAAVAPELQVGDCRLRNTTAYGQLTIRSEKPRWDGPLRMGGLACSEQALRLARTALKLDVTLAPSLDGGEGTVELVNRGAGVGQSTTEALEGSGKFTYRNDQLTARYDISASQLQASQASAARFHVTGRLRGGQQLARLQLEGDVDADNLAVGATLHDALVQAEQGTQGTLLQPLLAQLRTSLRRESRGSKLDGSFLARRGPEGLSLVVPRASLRGRSGEALLAVSRFQLLGKDSALATVSGNYVTGGKGLPRIAGRVERSDSGKLSLQMQMPSYRAADASIAVPRFNIVQSQSGDLSFGGAVLMSGALPGGGARNLLLPVEGTLHAGALALWHECTQVSFDGLAVANLAIDRRRVTVCPVPGRPLMRLAAGNLSVAGGLAALDLTGRLGETPIRLASGQVGFAYPGLITAESVEVGLGPEATASRFRIANLTAQAQGELGGSFDGSDVSLYAVPLDLHDTRGVWRYAEGVLTLSDGAFRLEDREQVDRFQPLIARNATLTLRDNVIQAEALLREPRSGRAVLLADIRHDLSRARGRADLTVSGITFGPDLQPEALTTLALGVVANTQGTVRGNGVIAWDDAGVKSTGQFSTERLDFAAAFGPVQGVSGTVRFTDLLGLVTAPGQELRVASINPGIEVNDGKITFALRPNYVIEVQDGRWPFVGGTLRLLPTTMAVGTDEVQRYTLELRGADAALFVQRLDIANLNATGVFDGTLPLVFDQNGGRIVDGLLISRPPGGNVSYVGELTYKDLSTMANFAFDALRSLDYREMSIGMNGAIEGELVTRLRFSGVTQGEGASRNFITRRIGKLPIQFIVNLRAPFFQLLTSFKSLYDSSYVRDPRSLGLVDAQGQPIPRLRTPSVTIDTQQPLIQPTASETVP</sequence>
<dbReference type="InterPro" id="IPR021730">
    <property type="entry name" value="YdbH"/>
</dbReference>
<accession>A0ABV3RGB0</accession>
<organism evidence="2 3">
    <name type="scientific">Novosphingobium rhizovicinum</name>
    <dbReference type="NCBI Taxonomy" id="3228928"/>
    <lineage>
        <taxon>Bacteria</taxon>
        <taxon>Pseudomonadati</taxon>
        <taxon>Pseudomonadota</taxon>
        <taxon>Alphaproteobacteria</taxon>
        <taxon>Sphingomonadales</taxon>
        <taxon>Sphingomonadaceae</taxon>
        <taxon>Novosphingobium</taxon>
    </lineage>
</organism>
<proteinExistence type="predicted"/>
<keyword evidence="1" id="KW-0472">Membrane</keyword>
<name>A0ABV3RGB0_9SPHN</name>
<dbReference type="Proteomes" id="UP001556118">
    <property type="component" value="Unassembled WGS sequence"/>
</dbReference>
<comment type="caution">
    <text evidence="2">The sequence shown here is derived from an EMBL/GenBank/DDBJ whole genome shotgun (WGS) entry which is preliminary data.</text>
</comment>
<reference evidence="2 3" key="1">
    <citation type="submission" date="2024-06" db="EMBL/GenBank/DDBJ databases">
        <title>Novosphingobium rhizovicinus M1R2S20.</title>
        <authorList>
            <person name="Sun J.-Q."/>
        </authorList>
    </citation>
    <scope>NUCLEOTIDE SEQUENCE [LARGE SCALE GENOMIC DNA]</scope>
    <source>
        <strain evidence="2 3">M1R2S20</strain>
    </source>
</reference>
<feature type="transmembrane region" description="Helical" evidence="1">
    <location>
        <begin position="20"/>
        <end position="41"/>
    </location>
</feature>